<protein>
    <submittedName>
        <fullName evidence="2">Aminopeptidase</fullName>
    </submittedName>
</protein>
<keyword evidence="2" id="KW-0378">Hydrolase</keyword>
<evidence type="ECO:0000313" key="3">
    <source>
        <dbReference type="Proteomes" id="UP001209279"/>
    </source>
</evidence>
<evidence type="ECO:0000313" key="1">
    <source>
        <dbReference type="EMBL" id="MEE1882585.1"/>
    </source>
</evidence>
<organism evidence="2 3">
    <name type="scientific">Pseudomonas soli</name>
    <dbReference type="NCBI Taxonomy" id="1306993"/>
    <lineage>
        <taxon>Bacteria</taxon>
        <taxon>Pseudomonadati</taxon>
        <taxon>Pseudomonadota</taxon>
        <taxon>Gammaproteobacteria</taxon>
        <taxon>Pseudomonadales</taxon>
        <taxon>Pseudomonadaceae</taxon>
        <taxon>Pseudomonas</taxon>
    </lineage>
</organism>
<reference evidence="1 4" key="2">
    <citation type="submission" date="2024-01" db="EMBL/GenBank/DDBJ databases">
        <title>Unpublished Manusciprt.</title>
        <authorList>
            <person name="Duman M."/>
            <person name="Valdes E.G."/>
            <person name="Ajmi N."/>
            <person name="Altun S."/>
            <person name="Saticioglu I.B."/>
        </authorList>
    </citation>
    <scope>NUCLEOTIDE SEQUENCE [LARGE SCALE GENOMIC DNA]</scope>
    <source>
        <strain evidence="1 4">139P</strain>
    </source>
</reference>
<reference evidence="2" key="1">
    <citation type="submission" date="2021-08" db="EMBL/GenBank/DDBJ databases">
        <authorList>
            <person name="Yaryura P.M."/>
            <person name="Bianco M.I."/>
            <person name="Morais C."/>
            <person name="Setubal J.C."/>
        </authorList>
    </citation>
    <scope>NUCLEOTIDE SEQUENCE</scope>
    <source>
        <strain evidence="2">AP1</strain>
    </source>
</reference>
<dbReference type="PIRSF" id="PIRSF029285">
    <property type="entry name" value="Aminopept"/>
    <property type="match status" value="1"/>
</dbReference>
<dbReference type="InterPro" id="IPR014553">
    <property type="entry name" value="Aminopept"/>
</dbReference>
<dbReference type="PROSITE" id="PS51257">
    <property type="entry name" value="PROKAR_LIPOPROTEIN"/>
    <property type="match status" value="1"/>
</dbReference>
<dbReference type="Proteomes" id="UP001329505">
    <property type="component" value="Unassembled WGS sequence"/>
</dbReference>
<keyword evidence="2" id="KW-0645">Protease</keyword>
<dbReference type="Proteomes" id="UP001209279">
    <property type="component" value="Chromosome"/>
</dbReference>
<dbReference type="EMBL" id="CP083803">
    <property type="protein sequence ID" value="UXZ45989.1"/>
    <property type="molecule type" value="Genomic_DNA"/>
</dbReference>
<gene>
    <name evidence="2" type="ORF">K7K07_03085</name>
    <name evidence="1" type="ORF">V0R55_20655</name>
</gene>
<sequence length="372" mass="41861">MRCSRRALDRVFTRFVPVTLAVLLSGCSSVGYYGQLAEGQWQLLRARQPLDRVIADPATNPALRQRLLFAEKARAFASAQLKLPDNGSYRVYADLGRPYVVWNVFATPELSLQPVTHCFPIAGCVAYRGYYRQGAARGAAALMRQDGLDVYVGGVEAYSTLGWFDDPILSTMTGWGEERLATVIFHELAHQRFYVQDDTEFNESFASFVEQEGTRQWRAARGLAAVEEHGAGQRDAFIRLVLASRERLQAIYAGPLDAAGKRAAKQAEFERLRREYREVRDRDWAGDRRFDAWMYGPMTNAKLLPFGLYDQWVPAFSQLFKEVGGDWLRFYERVEALGKLPIEQRKLALAALASSRGKPAATTARGCGPDPR</sequence>
<dbReference type="AlphaFoldDB" id="A0AAJ5MLT4"/>
<dbReference type="RefSeq" id="WP_263159671.1">
    <property type="nucleotide sequence ID" value="NZ_CP083803.1"/>
</dbReference>
<evidence type="ECO:0000313" key="4">
    <source>
        <dbReference type="Proteomes" id="UP001329505"/>
    </source>
</evidence>
<dbReference type="EMBL" id="JAZDQQ010000020">
    <property type="protein sequence ID" value="MEE1882585.1"/>
    <property type="molecule type" value="Genomic_DNA"/>
</dbReference>
<evidence type="ECO:0000313" key="2">
    <source>
        <dbReference type="EMBL" id="UXZ45989.1"/>
    </source>
</evidence>
<name>A0AAJ5MLT4_9PSED</name>
<accession>A0AAJ5MLT4</accession>
<proteinExistence type="predicted"/>
<keyword evidence="2" id="KW-0031">Aminopeptidase</keyword>
<dbReference type="Pfam" id="PF10023">
    <property type="entry name" value="Aminopep"/>
    <property type="match status" value="1"/>
</dbReference>
<dbReference type="GO" id="GO:0004177">
    <property type="term" value="F:aminopeptidase activity"/>
    <property type="evidence" value="ECO:0007669"/>
    <property type="project" value="UniProtKB-KW"/>
</dbReference>
<keyword evidence="4" id="KW-1185">Reference proteome</keyword>